<evidence type="ECO:0000256" key="7">
    <source>
        <dbReference type="SAM" id="Phobius"/>
    </source>
</evidence>
<dbReference type="HOGENOM" id="CLU_049617_0_0_1"/>
<name>A5DG03_PICGU</name>
<dbReference type="GO" id="GO:0140042">
    <property type="term" value="P:lipid droplet formation"/>
    <property type="evidence" value="ECO:0007669"/>
    <property type="project" value="UniProtKB-ARBA"/>
</dbReference>
<comment type="subcellular location">
    <subcellularLocation>
        <location evidence="1">Endoplasmic reticulum membrane</location>
        <topology evidence="1">Multi-pass membrane protein</topology>
    </subcellularLocation>
</comment>
<protein>
    <recommendedName>
        <fullName evidence="10">Seipin</fullName>
    </recommendedName>
</protein>
<sequence>MVNLAVPLALTRQSLYYSTILFSTLAILLPLSILSYLYFYSTLIPISVLRVPITFSPKESFHEERRGYANLEPYIKVFEQTPDLMYLLSLNLDIICYSEKNSIRSVIHNVTLGSYSARSTFVLNCEEDYIFHSNNRLIPYKLRHYVSPQLTDIRKIVNVNSQYSLQSGRQISETSSYNARIDVHRNTDVDDNHSFLEFYVQWDGIRYYMVTYYKSSMLVGIIIFWGFSSFVCLLTALVTWTKYNEQNEQDFRRNIKVKKET</sequence>
<gene>
    <name evidence="8" type="ORF">PGUG_02204</name>
</gene>
<evidence type="ECO:0000256" key="1">
    <source>
        <dbReference type="ARBA" id="ARBA00004477"/>
    </source>
</evidence>
<dbReference type="Pfam" id="PF06775">
    <property type="entry name" value="Seipin"/>
    <property type="match status" value="1"/>
</dbReference>
<reference evidence="8 9" key="1">
    <citation type="journal article" date="2009" name="Nature">
        <title>Evolution of pathogenicity and sexual reproduction in eight Candida genomes.</title>
        <authorList>
            <person name="Butler G."/>
            <person name="Rasmussen M.D."/>
            <person name="Lin M.F."/>
            <person name="Santos M.A."/>
            <person name="Sakthikumar S."/>
            <person name="Munro C.A."/>
            <person name="Rheinbay E."/>
            <person name="Grabherr M."/>
            <person name="Forche A."/>
            <person name="Reedy J.L."/>
            <person name="Agrafioti I."/>
            <person name="Arnaud M.B."/>
            <person name="Bates S."/>
            <person name="Brown A.J."/>
            <person name="Brunke S."/>
            <person name="Costanzo M.C."/>
            <person name="Fitzpatrick D.A."/>
            <person name="de Groot P.W."/>
            <person name="Harris D."/>
            <person name="Hoyer L.L."/>
            <person name="Hube B."/>
            <person name="Klis F.M."/>
            <person name="Kodira C."/>
            <person name="Lennard N."/>
            <person name="Logue M.E."/>
            <person name="Martin R."/>
            <person name="Neiman A.M."/>
            <person name="Nikolaou E."/>
            <person name="Quail M.A."/>
            <person name="Quinn J."/>
            <person name="Santos M.C."/>
            <person name="Schmitzberger F.F."/>
            <person name="Sherlock G."/>
            <person name="Shah P."/>
            <person name="Silverstein K.A."/>
            <person name="Skrzypek M.S."/>
            <person name="Soll D."/>
            <person name="Staggs R."/>
            <person name="Stansfield I."/>
            <person name="Stumpf M.P."/>
            <person name="Sudbery P.E."/>
            <person name="Srikantha T."/>
            <person name="Zeng Q."/>
            <person name="Berman J."/>
            <person name="Berriman M."/>
            <person name="Heitman J."/>
            <person name="Gow N.A."/>
            <person name="Lorenz M.C."/>
            <person name="Birren B.W."/>
            <person name="Kellis M."/>
            <person name="Cuomo C.A."/>
        </authorList>
    </citation>
    <scope>NUCLEOTIDE SEQUENCE [LARGE SCALE GENOMIC DNA]</scope>
    <source>
        <strain evidence="9">ATCC 6260 / CBS 566 / DSM 6381 / JCM 1539 / NBRC 10279 / NRRL Y-324</strain>
    </source>
</reference>
<dbReference type="Proteomes" id="UP000001997">
    <property type="component" value="Unassembled WGS sequence"/>
</dbReference>
<accession>A5DG03</accession>
<dbReference type="EMBL" id="CH408156">
    <property type="protein sequence ID" value="EDK38106.2"/>
    <property type="molecule type" value="Genomic_DNA"/>
</dbReference>
<keyword evidence="2 7" id="KW-0812">Transmembrane</keyword>
<dbReference type="GO" id="GO:0005789">
    <property type="term" value="C:endoplasmic reticulum membrane"/>
    <property type="evidence" value="ECO:0007669"/>
    <property type="project" value="UniProtKB-SubCell"/>
</dbReference>
<evidence type="ECO:0000256" key="4">
    <source>
        <dbReference type="ARBA" id="ARBA00022989"/>
    </source>
</evidence>
<evidence type="ECO:0000313" key="8">
    <source>
        <dbReference type="EMBL" id="EDK38106.2"/>
    </source>
</evidence>
<feature type="transmembrane region" description="Helical" evidence="7">
    <location>
        <begin position="216"/>
        <end position="240"/>
    </location>
</feature>
<evidence type="ECO:0000256" key="5">
    <source>
        <dbReference type="ARBA" id="ARBA00023098"/>
    </source>
</evidence>
<dbReference type="FunCoup" id="A5DG03">
    <property type="interactions" value="11"/>
</dbReference>
<keyword evidence="3" id="KW-0256">Endoplasmic reticulum</keyword>
<dbReference type="OMA" id="DVKWTGF"/>
<evidence type="ECO:0008006" key="10">
    <source>
        <dbReference type="Google" id="ProtNLM"/>
    </source>
</evidence>
<dbReference type="OrthoDB" id="4010679at2759"/>
<evidence type="ECO:0000256" key="6">
    <source>
        <dbReference type="ARBA" id="ARBA00023136"/>
    </source>
</evidence>
<dbReference type="VEuPathDB" id="FungiDB:PGUG_02204"/>
<evidence type="ECO:0000256" key="2">
    <source>
        <dbReference type="ARBA" id="ARBA00022692"/>
    </source>
</evidence>
<dbReference type="AlphaFoldDB" id="A5DG03"/>
<dbReference type="KEGG" id="pgu:PGUG_02204"/>
<dbReference type="eggNOG" id="ENOG502S0BA">
    <property type="taxonomic scope" value="Eukaryota"/>
</dbReference>
<feature type="transmembrane region" description="Helical" evidence="7">
    <location>
        <begin position="20"/>
        <end position="40"/>
    </location>
</feature>
<dbReference type="InterPro" id="IPR009617">
    <property type="entry name" value="Seipin"/>
</dbReference>
<keyword evidence="6 7" id="KW-0472">Membrane</keyword>
<evidence type="ECO:0000256" key="3">
    <source>
        <dbReference type="ARBA" id="ARBA00022824"/>
    </source>
</evidence>
<proteinExistence type="predicted"/>
<keyword evidence="4 7" id="KW-1133">Transmembrane helix</keyword>
<dbReference type="InParanoid" id="A5DG03"/>
<keyword evidence="5" id="KW-0443">Lipid metabolism</keyword>
<organism evidence="8 9">
    <name type="scientific">Meyerozyma guilliermondii (strain ATCC 6260 / CBS 566 / DSM 6381 / JCM 1539 / NBRC 10279 / NRRL Y-324)</name>
    <name type="common">Yeast</name>
    <name type="synonym">Candida guilliermondii</name>
    <dbReference type="NCBI Taxonomy" id="294746"/>
    <lineage>
        <taxon>Eukaryota</taxon>
        <taxon>Fungi</taxon>
        <taxon>Dikarya</taxon>
        <taxon>Ascomycota</taxon>
        <taxon>Saccharomycotina</taxon>
        <taxon>Pichiomycetes</taxon>
        <taxon>Debaryomycetaceae</taxon>
        <taxon>Meyerozyma</taxon>
    </lineage>
</organism>
<dbReference type="GeneID" id="5127985"/>
<dbReference type="GO" id="GO:0006629">
    <property type="term" value="P:lipid metabolic process"/>
    <property type="evidence" value="ECO:0007669"/>
    <property type="project" value="UniProtKB-KW"/>
</dbReference>
<dbReference type="RefSeq" id="XP_001486533.2">
    <property type="nucleotide sequence ID" value="XM_001486483.1"/>
</dbReference>
<keyword evidence="9" id="KW-1185">Reference proteome</keyword>
<evidence type="ECO:0000313" key="9">
    <source>
        <dbReference type="Proteomes" id="UP000001997"/>
    </source>
</evidence>